<dbReference type="PROSITE" id="PS50901">
    <property type="entry name" value="FTSK"/>
    <property type="match status" value="1"/>
</dbReference>
<dbReference type="PATRIC" id="fig|1469144.10.peg.1116"/>
<dbReference type="GO" id="GO:0003677">
    <property type="term" value="F:DNA binding"/>
    <property type="evidence" value="ECO:0007669"/>
    <property type="project" value="InterPro"/>
</dbReference>
<dbReference type="Pfam" id="PF01580">
    <property type="entry name" value="FtsK_SpoIIIE"/>
    <property type="match status" value="1"/>
</dbReference>
<keyword evidence="2" id="KW-0472">Membrane</keyword>
<dbReference type="InterPro" id="IPR002543">
    <property type="entry name" value="FtsK_dom"/>
</dbReference>
<keyword evidence="1" id="KW-0547">Nucleotide-binding</keyword>
<feature type="domain" description="FtsK" evidence="3">
    <location>
        <begin position="249"/>
        <end position="434"/>
    </location>
</feature>
<dbReference type="RefSeq" id="WP_066884688.1">
    <property type="nucleotide sequence ID" value="NZ_LAXD01000001.1"/>
</dbReference>
<evidence type="ECO:0000256" key="1">
    <source>
        <dbReference type="PROSITE-ProRule" id="PRU00289"/>
    </source>
</evidence>
<gene>
    <name evidence="4" type="ORF">LI90_999</name>
</gene>
<organism evidence="4 5">
    <name type="scientific">Carbonactinospora thermoautotrophica</name>
    <dbReference type="NCBI Taxonomy" id="1469144"/>
    <lineage>
        <taxon>Bacteria</taxon>
        <taxon>Bacillati</taxon>
        <taxon>Actinomycetota</taxon>
        <taxon>Actinomycetes</taxon>
        <taxon>Kitasatosporales</taxon>
        <taxon>Carbonactinosporaceae</taxon>
        <taxon>Carbonactinospora</taxon>
    </lineage>
</organism>
<evidence type="ECO:0000259" key="3">
    <source>
        <dbReference type="PROSITE" id="PS50901"/>
    </source>
</evidence>
<keyword evidence="1" id="KW-0067">ATP-binding</keyword>
<feature type="transmembrane region" description="Helical" evidence="2">
    <location>
        <begin position="60"/>
        <end position="93"/>
    </location>
</feature>
<dbReference type="GO" id="GO:0005524">
    <property type="term" value="F:ATP binding"/>
    <property type="evidence" value="ECO:0007669"/>
    <property type="project" value="UniProtKB-UniRule"/>
</dbReference>
<evidence type="ECO:0000313" key="4">
    <source>
        <dbReference type="EMBL" id="KWW99364.1"/>
    </source>
</evidence>
<dbReference type="AlphaFoldDB" id="A0A132MNC2"/>
<reference evidence="5" key="1">
    <citation type="submission" date="2015-04" db="EMBL/GenBank/DDBJ databases">
        <title>Physiological reanalysis, assessment of diazotrophy, and genome sequences of multiple isolates of Streptomyces thermoautotrophicus.</title>
        <authorList>
            <person name="MacKellar D.C."/>
            <person name="Lieber L."/>
            <person name="Norman J."/>
            <person name="Bolger A."/>
            <person name="Tobin C."/>
            <person name="Murray J.W."/>
            <person name="Chang R."/>
            <person name="Ford T."/>
            <person name="Nguyen P.Q."/>
            <person name="Woodward J."/>
            <person name="Permingeat H."/>
            <person name="Joshi N.S."/>
            <person name="Silver P.A."/>
            <person name="Usadel B."/>
            <person name="Rutherford A.W."/>
            <person name="Friesen M."/>
            <person name="Prell J."/>
        </authorList>
    </citation>
    <scope>NUCLEOTIDE SEQUENCE [LARGE SCALE GENOMIC DNA]</scope>
    <source>
        <strain evidence="5">H1</strain>
    </source>
</reference>
<dbReference type="EMBL" id="LAXD01000001">
    <property type="protein sequence ID" value="KWW99364.1"/>
    <property type="molecule type" value="Genomic_DNA"/>
</dbReference>
<proteinExistence type="predicted"/>
<sequence>MPQKRSPRLVRKVRETAKAGNAKAKDVLYPLILILRGTRKGIRRAKGWWVKTPKDRRNGILFLVALALIVVSLFPWGPVLVLAALMLLAAWAGREKEDPKKKVTQAQAKKLQAIYDGLVPYLHDPADPDQLFKHGGDFRASFDRWKFDQNDELAELELHYSRYFRDGEAEQRDKVETVIELKAGKARDYLFQWDEQGNRLVVSSRPPMPSLIPAQPFVVARGEIVIGFTDPVSARRQIPVEIDGVTRQLAPVVWRVGRRSTEPHLLALGHPGSGKSNLLRSFALQAVRAGHRVILIEGRKTGDFACFQGRRGVARVAAGLDDALDALRWLAEETERRADAISQARLAHAPVPDEVSQQLWLIVDDLVDLVDLARAADRPDPQQYLEAPLRLGRSANVTVVLSAQYAQARQFKPVQLTQLRARVGLGAIDQAGAKLLFGSTLGTGKDDELPPGRGWAKIGSAGMVRVQVPYTPDPYDEETTETDRSRVLALLAS</sequence>
<evidence type="ECO:0000256" key="2">
    <source>
        <dbReference type="SAM" id="Phobius"/>
    </source>
</evidence>
<feature type="binding site" evidence="1">
    <location>
        <begin position="269"/>
        <end position="276"/>
    </location>
    <ligand>
        <name>ATP</name>
        <dbReference type="ChEBI" id="CHEBI:30616"/>
    </ligand>
</feature>
<protein>
    <submittedName>
        <fullName evidence="4">Putative membrane protein</fullName>
    </submittedName>
</protein>
<keyword evidence="5" id="KW-1185">Reference proteome</keyword>
<name>A0A132MNC2_9ACTN</name>
<dbReference type="Gene3D" id="3.40.50.300">
    <property type="entry name" value="P-loop containing nucleotide triphosphate hydrolases"/>
    <property type="match status" value="1"/>
</dbReference>
<dbReference type="SUPFAM" id="SSF52540">
    <property type="entry name" value="P-loop containing nucleoside triphosphate hydrolases"/>
    <property type="match status" value="1"/>
</dbReference>
<comment type="caution">
    <text evidence="4">The sequence shown here is derived from an EMBL/GenBank/DDBJ whole genome shotgun (WGS) entry which is preliminary data.</text>
</comment>
<keyword evidence="2" id="KW-0812">Transmembrane</keyword>
<evidence type="ECO:0000313" key="5">
    <source>
        <dbReference type="Proteomes" id="UP000070188"/>
    </source>
</evidence>
<accession>A0A132MNC2</accession>
<dbReference type="Proteomes" id="UP000070188">
    <property type="component" value="Unassembled WGS sequence"/>
</dbReference>
<dbReference type="InterPro" id="IPR027417">
    <property type="entry name" value="P-loop_NTPase"/>
</dbReference>
<keyword evidence="2" id="KW-1133">Transmembrane helix</keyword>
<dbReference type="STRING" id="1469144.LI90_999"/>